<proteinExistence type="predicted"/>
<gene>
    <name evidence="3" type="ORF">RDB_LOCUS95544</name>
</gene>
<evidence type="ECO:0000313" key="4">
    <source>
        <dbReference type="Proteomes" id="UP000663850"/>
    </source>
</evidence>
<dbReference type="InterPro" id="IPR018712">
    <property type="entry name" value="Tle1-like_cat"/>
</dbReference>
<dbReference type="InterPro" id="IPR029058">
    <property type="entry name" value="AB_hydrolase_fold"/>
</dbReference>
<dbReference type="AlphaFoldDB" id="A0A8H3CZG1"/>
<dbReference type="SUPFAM" id="SSF53474">
    <property type="entry name" value="alpha/beta-Hydrolases"/>
    <property type="match status" value="1"/>
</dbReference>
<feature type="domain" description="T6SS Phospholipase effector Tle1-like catalytic" evidence="2">
    <location>
        <begin position="162"/>
        <end position="475"/>
    </location>
</feature>
<dbReference type="Pfam" id="PF09994">
    <property type="entry name" value="T6SS_Tle1-like_cat"/>
    <property type="match status" value="1"/>
</dbReference>
<comment type="caution">
    <text evidence="3">The sequence shown here is derived from an EMBL/GenBank/DDBJ whole genome shotgun (WGS) entry which is preliminary data.</text>
</comment>
<accession>A0A8H3CZG1</accession>
<dbReference type="Proteomes" id="UP000663850">
    <property type="component" value="Unassembled WGS sequence"/>
</dbReference>
<evidence type="ECO:0000256" key="1">
    <source>
        <dbReference type="SAM" id="MobiDB-lite"/>
    </source>
</evidence>
<organism evidence="3 4">
    <name type="scientific">Rhizoctonia solani</name>
    <dbReference type="NCBI Taxonomy" id="456999"/>
    <lineage>
        <taxon>Eukaryota</taxon>
        <taxon>Fungi</taxon>
        <taxon>Dikarya</taxon>
        <taxon>Basidiomycota</taxon>
        <taxon>Agaricomycotina</taxon>
        <taxon>Agaricomycetes</taxon>
        <taxon>Cantharellales</taxon>
        <taxon>Ceratobasidiaceae</taxon>
        <taxon>Rhizoctonia</taxon>
    </lineage>
</organism>
<feature type="region of interest" description="Disordered" evidence="1">
    <location>
        <begin position="651"/>
        <end position="678"/>
    </location>
</feature>
<evidence type="ECO:0000313" key="3">
    <source>
        <dbReference type="EMBL" id="CAE6501359.1"/>
    </source>
</evidence>
<evidence type="ECO:0000259" key="2">
    <source>
        <dbReference type="Pfam" id="PF09994"/>
    </source>
</evidence>
<protein>
    <recommendedName>
        <fullName evidence="2">T6SS Phospholipase effector Tle1-like catalytic domain-containing protein</fullName>
    </recommendedName>
</protein>
<dbReference type="PANTHER" id="PTHR33840:SF2">
    <property type="entry name" value="TLE1 PHOSPHOLIPASE DOMAIN-CONTAINING PROTEIN"/>
    <property type="match status" value="1"/>
</dbReference>
<sequence>MTVSTRLNFPVSVFMQPERSLAQLSFSRSLLRHERYSLEIKVDKKGEVYVHATPSTGDYSFKNLEEDTKFNLSARIGFTEQDRLEWGLSGFHTRVNLNKLEIQTERSVSGETCRYLCVELDSEEGSKRTLNLDKYLDLYEDYDADSGELKAKLRQKPVTSNRSIILCFDGTSNHFSNQNTNVVKLVELLKKDDPERQMVYYQPGVGTYTTPGLLTDWGRTIASGADQAIAWFHYQHVIDGYRYLMQTYRSGDQISLFGFSRGAYTARVLAGMLHSVGLLPRHNLEQASFAYEVYASSLEENIGLDGFITDEKLGPDYVRLKTPSEFDTSAKETDPRAFKKTFCVPVTITFLGVWDTVGSVGSFSREILPWIEYNPSVKHFRHALALDENRGNFIPSLWDHGRTISNEQDASEVWFKGGHSDIGGGAPPVEDTNWNISALRRYERDLKSTSDATDTPTHLQTARLSNITLRWMLRQCFEAKDVRIIFDPTPMRVYRDSGILERRPQSLKAEEGKFNALRDALDAHDIIKKPFLAADDGYFSAKAWGWWLLDRLPGPKPEQSTNSTQPKTVYSPNNGAPRVIQSHKNSTEVALHGSVYAHIEKLKSTDARSEKKYEPAAIWNGWLDENEWPSVAEGASLLMDAKSVQLQMKMKRDRRESSQESGMLNRISSSVRGLFSRS</sequence>
<feature type="compositionally biased region" description="Polar residues" evidence="1">
    <location>
        <begin position="659"/>
        <end position="678"/>
    </location>
</feature>
<reference evidence="3" key="1">
    <citation type="submission" date="2021-01" db="EMBL/GenBank/DDBJ databases">
        <authorList>
            <person name="Kaushik A."/>
        </authorList>
    </citation>
    <scope>NUCLEOTIDE SEQUENCE</scope>
    <source>
        <strain evidence="3">Type strain: AG8-Rh-89/</strain>
    </source>
</reference>
<dbReference type="EMBL" id="CAJMWZ010005151">
    <property type="protein sequence ID" value="CAE6501359.1"/>
    <property type="molecule type" value="Genomic_DNA"/>
</dbReference>
<dbReference type="PANTHER" id="PTHR33840">
    <property type="match status" value="1"/>
</dbReference>
<name>A0A8H3CZG1_9AGAM</name>